<evidence type="ECO:0000259" key="4">
    <source>
        <dbReference type="PROSITE" id="PS01124"/>
    </source>
</evidence>
<dbReference type="InterPro" id="IPR009057">
    <property type="entry name" value="Homeodomain-like_sf"/>
</dbReference>
<evidence type="ECO:0000256" key="2">
    <source>
        <dbReference type="ARBA" id="ARBA00023125"/>
    </source>
</evidence>
<protein>
    <submittedName>
        <fullName evidence="5">AraC family transcriptional regulator</fullName>
    </submittedName>
</protein>
<dbReference type="EMBL" id="SMRT01000001">
    <property type="protein sequence ID" value="TDG00790.1"/>
    <property type="molecule type" value="Genomic_DNA"/>
</dbReference>
<dbReference type="AlphaFoldDB" id="A0A4R5KXJ2"/>
<sequence>MTDKVSMEISHFPLELWEKAEQCPSVEDLKQLLNRHLHEFIETVANQQQPNLLNFNINKAKRIIDEKYGEPITLQSVADELSIHPVWLSRLFKKETGQNFLDYLTEIRIEQAKVMLRDTSLKIYEIALRIGYQEIQYFGKIFKKRTGITPKEYRYGK</sequence>
<accession>A0A4R5KXJ2</accession>
<evidence type="ECO:0000313" key="6">
    <source>
        <dbReference type="Proteomes" id="UP000295636"/>
    </source>
</evidence>
<keyword evidence="6" id="KW-1185">Reference proteome</keyword>
<dbReference type="PROSITE" id="PS00041">
    <property type="entry name" value="HTH_ARAC_FAMILY_1"/>
    <property type="match status" value="1"/>
</dbReference>
<dbReference type="GO" id="GO:0003700">
    <property type="term" value="F:DNA-binding transcription factor activity"/>
    <property type="evidence" value="ECO:0007669"/>
    <property type="project" value="InterPro"/>
</dbReference>
<keyword evidence="1" id="KW-0805">Transcription regulation</keyword>
<reference evidence="5 6" key="1">
    <citation type="submission" date="2019-03" db="EMBL/GenBank/DDBJ databases">
        <title>This is whole genome sequence of Paenibacillus sp MS74 strain.</title>
        <authorList>
            <person name="Trinh H.N."/>
        </authorList>
    </citation>
    <scope>NUCLEOTIDE SEQUENCE [LARGE SCALE GENOMIC DNA]</scope>
    <source>
        <strain evidence="5 6">MS74</strain>
    </source>
</reference>
<keyword evidence="3" id="KW-0804">Transcription</keyword>
<dbReference type="GO" id="GO:0043565">
    <property type="term" value="F:sequence-specific DNA binding"/>
    <property type="evidence" value="ECO:0007669"/>
    <property type="project" value="InterPro"/>
</dbReference>
<dbReference type="InterPro" id="IPR018060">
    <property type="entry name" value="HTH_AraC"/>
</dbReference>
<evidence type="ECO:0000256" key="3">
    <source>
        <dbReference type="ARBA" id="ARBA00023163"/>
    </source>
</evidence>
<dbReference type="SUPFAM" id="SSF46689">
    <property type="entry name" value="Homeodomain-like"/>
    <property type="match status" value="2"/>
</dbReference>
<proteinExistence type="predicted"/>
<organism evidence="5 6">
    <name type="scientific">Paenibacillus piri</name>
    <dbReference type="NCBI Taxonomy" id="2547395"/>
    <lineage>
        <taxon>Bacteria</taxon>
        <taxon>Bacillati</taxon>
        <taxon>Bacillota</taxon>
        <taxon>Bacilli</taxon>
        <taxon>Bacillales</taxon>
        <taxon>Paenibacillaceae</taxon>
        <taxon>Paenibacillus</taxon>
    </lineage>
</organism>
<evidence type="ECO:0000313" key="5">
    <source>
        <dbReference type="EMBL" id="TDG00790.1"/>
    </source>
</evidence>
<feature type="domain" description="HTH araC/xylS-type" evidence="4">
    <location>
        <begin position="58"/>
        <end position="156"/>
    </location>
</feature>
<comment type="caution">
    <text evidence="5">The sequence shown here is derived from an EMBL/GenBank/DDBJ whole genome shotgun (WGS) entry which is preliminary data.</text>
</comment>
<dbReference type="PRINTS" id="PR00032">
    <property type="entry name" value="HTHARAC"/>
</dbReference>
<gene>
    <name evidence="5" type="ORF">E1757_04000</name>
</gene>
<dbReference type="RefSeq" id="WP_133225500.1">
    <property type="nucleotide sequence ID" value="NZ_SMRT01000001.1"/>
</dbReference>
<dbReference type="PANTHER" id="PTHR43280:SF10">
    <property type="entry name" value="REGULATORY PROTEIN POCR"/>
    <property type="match status" value="1"/>
</dbReference>
<dbReference type="Gene3D" id="1.10.10.60">
    <property type="entry name" value="Homeodomain-like"/>
    <property type="match status" value="2"/>
</dbReference>
<dbReference type="Proteomes" id="UP000295636">
    <property type="component" value="Unassembled WGS sequence"/>
</dbReference>
<dbReference type="InterPro" id="IPR018062">
    <property type="entry name" value="HTH_AraC-typ_CS"/>
</dbReference>
<dbReference type="SMART" id="SM00342">
    <property type="entry name" value="HTH_ARAC"/>
    <property type="match status" value="1"/>
</dbReference>
<keyword evidence="2" id="KW-0238">DNA-binding</keyword>
<dbReference type="OrthoDB" id="2625491at2"/>
<name>A0A4R5KXJ2_9BACL</name>
<dbReference type="Pfam" id="PF12833">
    <property type="entry name" value="HTH_18"/>
    <property type="match status" value="1"/>
</dbReference>
<dbReference type="InterPro" id="IPR020449">
    <property type="entry name" value="Tscrpt_reg_AraC-type_HTH"/>
</dbReference>
<evidence type="ECO:0000256" key="1">
    <source>
        <dbReference type="ARBA" id="ARBA00023015"/>
    </source>
</evidence>
<dbReference type="PANTHER" id="PTHR43280">
    <property type="entry name" value="ARAC-FAMILY TRANSCRIPTIONAL REGULATOR"/>
    <property type="match status" value="1"/>
</dbReference>
<dbReference type="PROSITE" id="PS01124">
    <property type="entry name" value="HTH_ARAC_FAMILY_2"/>
    <property type="match status" value="1"/>
</dbReference>